<dbReference type="CDD" id="cd06171">
    <property type="entry name" value="Sigma70_r4"/>
    <property type="match status" value="1"/>
</dbReference>
<evidence type="ECO:0000313" key="6">
    <source>
        <dbReference type="EMBL" id="KAA2564311.1"/>
    </source>
</evidence>
<feature type="domain" description="HTH luxR-type" evidence="5">
    <location>
        <begin position="125"/>
        <end position="187"/>
    </location>
</feature>
<dbReference type="InterPro" id="IPR039425">
    <property type="entry name" value="RNA_pol_sigma-70-like"/>
</dbReference>
<dbReference type="GO" id="GO:0006352">
    <property type="term" value="P:DNA-templated transcription initiation"/>
    <property type="evidence" value="ECO:0007669"/>
    <property type="project" value="InterPro"/>
</dbReference>
<organism evidence="6 7">
    <name type="scientific">Alistipes onderdonkii</name>
    <dbReference type="NCBI Taxonomy" id="328813"/>
    <lineage>
        <taxon>Bacteria</taxon>
        <taxon>Pseudomonadati</taxon>
        <taxon>Bacteroidota</taxon>
        <taxon>Bacteroidia</taxon>
        <taxon>Bacteroidales</taxon>
        <taxon>Rikenellaceae</taxon>
        <taxon>Alistipes</taxon>
    </lineage>
</organism>
<evidence type="ECO:0000256" key="4">
    <source>
        <dbReference type="ARBA" id="ARBA00023163"/>
    </source>
</evidence>
<name>A0A9P4DQD0_9BACT</name>
<evidence type="ECO:0000259" key="5">
    <source>
        <dbReference type="SMART" id="SM00421"/>
    </source>
</evidence>
<dbReference type="InterPro" id="IPR013324">
    <property type="entry name" value="RNA_pol_sigma_r3/r4-like"/>
</dbReference>
<dbReference type="InterPro" id="IPR013249">
    <property type="entry name" value="RNA_pol_sigma70_r4_t2"/>
</dbReference>
<comment type="similarity">
    <text evidence="1">Belongs to the sigma-70 factor family. ECF subfamily.</text>
</comment>
<reference evidence="6 7" key="1">
    <citation type="journal article" date="2019" name="Nat. Med.">
        <title>A library of human gut bacterial isolates paired with longitudinal multiomics data enables mechanistic microbiome research.</title>
        <authorList>
            <person name="Poyet M."/>
            <person name="Groussin M."/>
            <person name="Gibbons S.M."/>
            <person name="Avila-Pacheco J."/>
            <person name="Jiang X."/>
            <person name="Kearney S.M."/>
            <person name="Perrotta A.R."/>
            <person name="Berdy B."/>
            <person name="Zhao S."/>
            <person name="Lieberman T.D."/>
            <person name="Swanson P.K."/>
            <person name="Smith M."/>
            <person name="Roesemann S."/>
            <person name="Alexander J.E."/>
            <person name="Rich S.A."/>
            <person name="Livny J."/>
            <person name="Vlamakis H."/>
            <person name="Clish C."/>
            <person name="Bullock K."/>
            <person name="Deik A."/>
            <person name="Scott J."/>
            <person name="Pierce K.A."/>
            <person name="Xavier R.J."/>
            <person name="Alm E.J."/>
        </authorList>
    </citation>
    <scope>NUCLEOTIDE SEQUENCE [LARGE SCALE GENOMIC DNA]</scope>
    <source>
        <strain evidence="6 7">BIOML-A204</strain>
    </source>
</reference>
<evidence type="ECO:0000256" key="1">
    <source>
        <dbReference type="ARBA" id="ARBA00010641"/>
    </source>
</evidence>
<dbReference type="GO" id="GO:0003677">
    <property type="term" value="F:DNA binding"/>
    <property type="evidence" value="ECO:0007669"/>
    <property type="project" value="InterPro"/>
</dbReference>
<dbReference type="InterPro" id="IPR013325">
    <property type="entry name" value="RNA_pol_sigma_r2"/>
</dbReference>
<dbReference type="InterPro" id="IPR007627">
    <property type="entry name" value="RNA_pol_sigma70_r2"/>
</dbReference>
<dbReference type="Proteomes" id="UP000323119">
    <property type="component" value="Unassembled WGS sequence"/>
</dbReference>
<dbReference type="NCBIfam" id="TIGR02937">
    <property type="entry name" value="sigma70-ECF"/>
    <property type="match status" value="1"/>
</dbReference>
<gene>
    <name evidence="6" type="ORF">F2S36_00820</name>
</gene>
<dbReference type="InterPro" id="IPR014284">
    <property type="entry name" value="RNA_pol_sigma-70_dom"/>
</dbReference>
<comment type="caution">
    <text evidence="6">The sequence shown here is derived from an EMBL/GenBank/DDBJ whole genome shotgun (WGS) entry which is preliminary data.</text>
</comment>
<dbReference type="Gene3D" id="1.10.1740.10">
    <property type="match status" value="1"/>
</dbReference>
<dbReference type="PANTHER" id="PTHR43133:SF46">
    <property type="entry name" value="RNA POLYMERASE SIGMA-70 FACTOR ECF SUBFAMILY"/>
    <property type="match status" value="1"/>
</dbReference>
<dbReference type="Pfam" id="PF08281">
    <property type="entry name" value="Sigma70_r4_2"/>
    <property type="match status" value="1"/>
</dbReference>
<dbReference type="Gene3D" id="1.10.10.10">
    <property type="entry name" value="Winged helix-like DNA-binding domain superfamily/Winged helix DNA-binding domain"/>
    <property type="match status" value="1"/>
</dbReference>
<dbReference type="InterPro" id="IPR036388">
    <property type="entry name" value="WH-like_DNA-bd_sf"/>
</dbReference>
<dbReference type="Pfam" id="PF04542">
    <property type="entry name" value="Sigma70_r2"/>
    <property type="match status" value="1"/>
</dbReference>
<dbReference type="InterPro" id="IPR014327">
    <property type="entry name" value="RNA_pol_sigma70_bacteroid"/>
</dbReference>
<dbReference type="NCBIfam" id="TIGR02985">
    <property type="entry name" value="Sig70_bacteroi1"/>
    <property type="match status" value="1"/>
</dbReference>
<evidence type="ECO:0000313" key="7">
    <source>
        <dbReference type="Proteomes" id="UP000323119"/>
    </source>
</evidence>
<dbReference type="SMART" id="SM00421">
    <property type="entry name" value="HTH_LUXR"/>
    <property type="match status" value="1"/>
</dbReference>
<proteinExistence type="inferred from homology"/>
<protein>
    <submittedName>
        <fullName evidence="6">RNA polymerase sigma-70 factor</fullName>
    </submittedName>
</protein>
<evidence type="ECO:0000256" key="2">
    <source>
        <dbReference type="ARBA" id="ARBA00023015"/>
    </source>
</evidence>
<dbReference type="PANTHER" id="PTHR43133">
    <property type="entry name" value="RNA POLYMERASE ECF-TYPE SIGMA FACTO"/>
    <property type="match status" value="1"/>
</dbReference>
<dbReference type="RefSeq" id="WP_070102168.1">
    <property type="nucleotide sequence ID" value="NZ_JADMQE010000008.1"/>
</dbReference>
<keyword evidence="3" id="KW-0731">Sigma factor</keyword>
<sequence>MYSESIRSEFEKLYIDCQPRLLAYVQHFINDISVAQDLVQDSFMSLWDKQISFNTEETRRLLFVATRHRCINYLKHKNIVERYRCQLQAQAKIGEERLYNYDFSFVENDHPYLYQELESQIQRIVNSLPERCREVFVLSRFHGLKNREIAERLHISLNTVERHIQRALRIFTKALECEKSVYLQILILLWLLNQSS</sequence>
<keyword evidence="2" id="KW-0805">Transcription regulation</keyword>
<dbReference type="GO" id="GO:0016987">
    <property type="term" value="F:sigma factor activity"/>
    <property type="evidence" value="ECO:0007669"/>
    <property type="project" value="UniProtKB-KW"/>
</dbReference>
<keyword evidence="4" id="KW-0804">Transcription</keyword>
<dbReference type="AlphaFoldDB" id="A0A9P4DQD0"/>
<dbReference type="EMBL" id="VVUY01000001">
    <property type="protein sequence ID" value="KAA2564311.1"/>
    <property type="molecule type" value="Genomic_DNA"/>
</dbReference>
<accession>A0A9P4DQD0</accession>
<evidence type="ECO:0000256" key="3">
    <source>
        <dbReference type="ARBA" id="ARBA00023082"/>
    </source>
</evidence>
<dbReference type="InterPro" id="IPR000792">
    <property type="entry name" value="Tscrpt_reg_LuxR_C"/>
</dbReference>
<dbReference type="SUPFAM" id="SSF88946">
    <property type="entry name" value="Sigma2 domain of RNA polymerase sigma factors"/>
    <property type="match status" value="1"/>
</dbReference>
<dbReference type="SUPFAM" id="SSF88659">
    <property type="entry name" value="Sigma3 and sigma4 domains of RNA polymerase sigma factors"/>
    <property type="match status" value="1"/>
</dbReference>